<accession>A0A1Q9CC92</accession>
<evidence type="ECO:0000313" key="1">
    <source>
        <dbReference type="EMBL" id="OLP80549.1"/>
    </source>
</evidence>
<dbReference type="EMBL" id="LSRX01001370">
    <property type="protein sequence ID" value="OLP80549.1"/>
    <property type="molecule type" value="Genomic_DNA"/>
</dbReference>
<keyword evidence="2" id="KW-1185">Reference proteome</keyword>
<gene>
    <name evidence="1" type="ORF">AK812_SmicGene39032</name>
</gene>
<evidence type="ECO:0000313" key="2">
    <source>
        <dbReference type="Proteomes" id="UP000186817"/>
    </source>
</evidence>
<sequence>MSRNAERFGVVVYGEELRADMEAEEAKPVGRQVPGPGQVMSAKQNDTFNLATWRSLQIADVSFGRGLVVSSAVAQGELLVVCQALVLAPQDELQVAALEKLKTCSEEEYKNFMCLQGGADELQQASTLVSTSLIDILSALPGDWLALQAEMSSLRPAKVAEQFLGDLLLLRASKPMVAGEVQWALEQLDSLTANSEKKTLPEVIADALISSAGIVWRVSHESKDGRGSFGPRQALEGYSVCTDLLAKPQCIMEACALFVPCALDIGDRLAGLPAKCHFSAGTVFFEVCEALAAKAGWPQEMLDAVSSSLTAIQKADLDSSAMWKYVVENEKTFVTVNIMLPEGIEPTDVNIDLAPEKVCVASAGYPDLTIDLPVPADA</sequence>
<proteinExistence type="predicted"/>
<comment type="caution">
    <text evidence="1">The sequence shown here is derived from an EMBL/GenBank/DDBJ whole genome shotgun (WGS) entry which is preliminary data.</text>
</comment>
<reference evidence="1 2" key="1">
    <citation type="submission" date="2016-02" db="EMBL/GenBank/DDBJ databases">
        <title>Genome analysis of coral dinoflagellate symbionts highlights evolutionary adaptations to a symbiotic lifestyle.</title>
        <authorList>
            <person name="Aranda M."/>
            <person name="Li Y."/>
            <person name="Liew Y.J."/>
            <person name="Baumgarten S."/>
            <person name="Simakov O."/>
            <person name="Wilson M."/>
            <person name="Piel J."/>
            <person name="Ashoor H."/>
            <person name="Bougouffa S."/>
            <person name="Bajic V.B."/>
            <person name="Ryu T."/>
            <person name="Ravasi T."/>
            <person name="Bayer T."/>
            <person name="Micklem G."/>
            <person name="Kim H."/>
            <person name="Bhak J."/>
            <person name="Lajeunesse T.C."/>
            <person name="Voolstra C.R."/>
        </authorList>
    </citation>
    <scope>NUCLEOTIDE SEQUENCE [LARGE SCALE GENOMIC DNA]</scope>
    <source>
        <strain evidence="1 2">CCMP2467</strain>
    </source>
</reference>
<dbReference type="Proteomes" id="UP000186817">
    <property type="component" value="Unassembled WGS sequence"/>
</dbReference>
<dbReference type="AlphaFoldDB" id="A0A1Q9CC92"/>
<organism evidence="1 2">
    <name type="scientific">Symbiodinium microadriaticum</name>
    <name type="common">Dinoflagellate</name>
    <name type="synonym">Zooxanthella microadriatica</name>
    <dbReference type="NCBI Taxonomy" id="2951"/>
    <lineage>
        <taxon>Eukaryota</taxon>
        <taxon>Sar</taxon>
        <taxon>Alveolata</taxon>
        <taxon>Dinophyceae</taxon>
        <taxon>Suessiales</taxon>
        <taxon>Symbiodiniaceae</taxon>
        <taxon>Symbiodinium</taxon>
    </lineage>
</organism>
<name>A0A1Q9CC92_SYMMI</name>
<dbReference type="OrthoDB" id="438641at2759"/>
<protein>
    <submittedName>
        <fullName evidence="1">Uncharacterized protein</fullName>
    </submittedName>
</protein>